<dbReference type="InterPro" id="IPR013655">
    <property type="entry name" value="PAS_fold_3"/>
</dbReference>
<evidence type="ECO:0000256" key="4">
    <source>
        <dbReference type="ARBA" id="ARBA00022741"/>
    </source>
</evidence>
<dbReference type="PANTHER" id="PTHR24421">
    <property type="entry name" value="NITRATE/NITRITE SENSOR PROTEIN NARX-RELATED"/>
    <property type="match status" value="1"/>
</dbReference>
<dbReference type="EC" id="2.7.13.3" evidence="2"/>
<evidence type="ECO:0000259" key="9">
    <source>
        <dbReference type="PROSITE" id="PS50109"/>
    </source>
</evidence>
<dbReference type="Pfam" id="PF08447">
    <property type="entry name" value="PAS_3"/>
    <property type="match status" value="1"/>
</dbReference>
<dbReference type="GO" id="GO:0046983">
    <property type="term" value="F:protein dimerization activity"/>
    <property type="evidence" value="ECO:0007669"/>
    <property type="project" value="InterPro"/>
</dbReference>
<dbReference type="GO" id="GO:0016020">
    <property type="term" value="C:membrane"/>
    <property type="evidence" value="ECO:0007669"/>
    <property type="project" value="InterPro"/>
</dbReference>
<organism evidence="12 13">
    <name type="scientific">Lysinibacillus antri</name>
    <dbReference type="NCBI Taxonomy" id="2498145"/>
    <lineage>
        <taxon>Bacteria</taxon>
        <taxon>Bacillati</taxon>
        <taxon>Bacillota</taxon>
        <taxon>Bacilli</taxon>
        <taxon>Bacillales</taxon>
        <taxon>Bacillaceae</taxon>
        <taxon>Lysinibacillus</taxon>
    </lineage>
</organism>
<evidence type="ECO:0000256" key="3">
    <source>
        <dbReference type="ARBA" id="ARBA00022679"/>
    </source>
</evidence>
<evidence type="ECO:0000256" key="7">
    <source>
        <dbReference type="ARBA" id="ARBA00023012"/>
    </source>
</evidence>
<dbReference type="CDD" id="cd00130">
    <property type="entry name" value="PAS"/>
    <property type="match status" value="1"/>
</dbReference>
<dbReference type="Pfam" id="PF07730">
    <property type="entry name" value="HisKA_3"/>
    <property type="match status" value="1"/>
</dbReference>
<dbReference type="InterPro" id="IPR036890">
    <property type="entry name" value="HATPase_C_sf"/>
</dbReference>
<dbReference type="RefSeq" id="WP_126659911.1">
    <property type="nucleotide sequence ID" value="NZ_RYYR01000022.1"/>
</dbReference>
<dbReference type="Pfam" id="PF02518">
    <property type="entry name" value="HATPase_c"/>
    <property type="match status" value="1"/>
</dbReference>
<dbReference type="InterPro" id="IPR000014">
    <property type="entry name" value="PAS"/>
</dbReference>
<dbReference type="SUPFAM" id="SSF55874">
    <property type="entry name" value="ATPase domain of HSP90 chaperone/DNA topoisomerase II/histidine kinase"/>
    <property type="match status" value="1"/>
</dbReference>
<dbReference type="Gene3D" id="3.30.565.10">
    <property type="entry name" value="Histidine kinase-like ATPase, C-terminal domain"/>
    <property type="match status" value="1"/>
</dbReference>
<evidence type="ECO:0000313" key="13">
    <source>
        <dbReference type="Proteomes" id="UP000287910"/>
    </source>
</evidence>
<dbReference type="InterPro" id="IPR050482">
    <property type="entry name" value="Sensor_HK_TwoCompSys"/>
</dbReference>
<dbReference type="NCBIfam" id="TIGR00229">
    <property type="entry name" value="sensory_box"/>
    <property type="match status" value="1"/>
</dbReference>
<feature type="domain" description="Histidine kinase" evidence="9">
    <location>
        <begin position="402"/>
        <end position="492"/>
    </location>
</feature>
<dbReference type="PROSITE" id="PS50113">
    <property type="entry name" value="PAC"/>
    <property type="match status" value="1"/>
</dbReference>
<keyword evidence="13" id="KW-1185">Reference proteome</keyword>
<comment type="catalytic activity">
    <reaction evidence="1">
        <text>ATP + protein L-histidine = ADP + protein N-phospho-L-histidine.</text>
        <dbReference type="EC" id="2.7.13.3"/>
    </reaction>
</comment>
<dbReference type="GO" id="GO:0005524">
    <property type="term" value="F:ATP binding"/>
    <property type="evidence" value="ECO:0007669"/>
    <property type="project" value="UniProtKB-KW"/>
</dbReference>
<evidence type="ECO:0000256" key="6">
    <source>
        <dbReference type="ARBA" id="ARBA00022840"/>
    </source>
</evidence>
<feature type="domain" description="PAC" evidence="11">
    <location>
        <begin position="80"/>
        <end position="130"/>
    </location>
</feature>
<evidence type="ECO:0000259" key="10">
    <source>
        <dbReference type="PROSITE" id="PS50112"/>
    </source>
</evidence>
<evidence type="ECO:0000256" key="8">
    <source>
        <dbReference type="SAM" id="Coils"/>
    </source>
</evidence>
<dbReference type="InterPro" id="IPR000700">
    <property type="entry name" value="PAS-assoc_C"/>
</dbReference>
<gene>
    <name evidence="12" type="ORF">EK386_14555</name>
</gene>
<dbReference type="PANTHER" id="PTHR24421:SF60">
    <property type="entry name" value="SENSOR HISTIDINE KINASE COMP"/>
    <property type="match status" value="1"/>
</dbReference>
<dbReference type="PROSITE" id="PS50109">
    <property type="entry name" value="HIS_KIN"/>
    <property type="match status" value="1"/>
</dbReference>
<dbReference type="GO" id="GO:0000155">
    <property type="term" value="F:phosphorelay sensor kinase activity"/>
    <property type="evidence" value="ECO:0007669"/>
    <property type="project" value="InterPro"/>
</dbReference>
<dbReference type="InterPro" id="IPR011712">
    <property type="entry name" value="Sig_transdc_His_kin_sub3_dim/P"/>
</dbReference>
<evidence type="ECO:0000256" key="5">
    <source>
        <dbReference type="ARBA" id="ARBA00022777"/>
    </source>
</evidence>
<keyword evidence="8" id="KW-0175">Coiled coil</keyword>
<dbReference type="InterPro" id="IPR003594">
    <property type="entry name" value="HATPase_dom"/>
</dbReference>
<dbReference type="EMBL" id="RYYR01000022">
    <property type="protein sequence ID" value="RUL49893.1"/>
    <property type="molecule type" value="Genomic_DNA"/>
</dbReference>
<protein>
    <recommendedName>
        <fullName evidence="2">histidine kinase</fullName>
        <ecNumber evidence="2">2.7.13.3</ecNumber>
    </recommendedName>
</protein>
<feature type="domain" description="PAS" evidence="10">
    <location>
        <begin position="7"/>
        <end position="77"/>
    </location>
</feature>
<feature type="coiled-coil region" evidence="8">
    <location>
        <begin position="121"/>
        <end position="148"/>
    </location>
</feature>
<dbReference type="AlphaFoldDB" id="A0A3S0RHZ5"/>
<keyword evidence="6" id="KW-0067">ATP-binding</keyword>
<proteinExistence type="predicted"/>
<evidence type="ECO:0000256" key="1">
    <source>
        <dbReference type="ARBA" id="ARBA00000085"/>
    </source>
</evidence>
<dbReference type="Gene3D" id="3.30.450.20">
    <property type="entry name" value="PAS domain"/>
    <property type="match status" value="1"/>
</dbReference>
<keyword evidence="3" id="KW-0808">Transferase</keyword>
<dbReference type="InterPro" id="IPR035965">
    <property type="entry name" value="PAS-like_dom_sf"/>
</dbReference>
<dbReference type="InterPro" id="IPR005467">
    <property type="entry name" value="His_kinase_dom"/>
</dbReference>
<keyword evidence="7" id="KW-0902">Two-component regulatory system</keyword>
<evidence type="ECO:0000256" key="2">
    <source>
        <dbReference type="ARBA" id="ARBA00012438"/>
    </source>
</evidence>
<dbReference type="Proteomes" id="UP000287910">
    <property type="component" value="Unassembled WGS sequence"/>
</dbReference>
<reference evidence="12 13" key="1">
    <citation type="submission" date="2018-12" db="EMBL/GenBank/DDBJ databases">
        <title>Lysinibacillus antri sp. nov., isolated from a cave soil.</title>
        <authorList>
            <person name="Narsing Rao M.P."/>
            <person name="Zhang H."/>
            <person name="Dong Z.-Y."/>
            <person name="Niu X.-K."/>
            <person name="Zhang K."/>
            <person name="Fang B.-Z."/>
            <person name="Kang Y.-Q."/>
            <person name="Xiao M."/>
            <person name="Li W.-J."/>
        </authorList>
    </citation>
    <scope>NUCLEOTIDE SEQUENCE [LARGE SCALE GENOMIC DNA]</scope>
    <source>
        <strain evidence="12 13">SYSU K30002</strain>
    </source>
</reference>
<dbReference type="SMART" id="SM00091">
    <property type="entry name" value="PAS"/>
    <property type="match status" value="1"/>
</dbReference>
<dbReference type="SUPFAM" id="SSF55785">
    <property type="entry name" value="PYP-like sensor domain (PAS domain)"/>
    <property type="match status" value="1"/>
</dbReference>
<keyword evidence="5" id="KW-0418">Kinase</keyword>
<name>A0A3S0RHZ5_9BACI</name>
<sequence length="492" mass="57444">MEKTNHMNWEFETITKHTQDILIVVDQNQIVQFITPSFETVLGYRIEELLGRNVFDPVFPEDRDRLIASHREVINLKEPKMDEYRVYHKNGEVKYVESRVMLIPNDPNNLVVVNIRDITLRKSMEAELANRKNRYQVLQNQLKKYSQDLSMVLKLSDLKNRLIEELETVLPEAQPLISIFHRETESFEGDFPIGLLSYLPTLAIGKIQYDNEQIHILLGERKEKAHILTINACSIKESMDSIWFETLIFYTVMVFESLHVIENLINQLESALQNNKRPQWMMRLLFNLSEKQRLELSSDLHDTVLHEQMILYRNLDAILKEYNFEGEIQDQLNGIVKGVSDSIHQIQMTCHELRPPLLRELGLLSSLENLFEYMQVSSTFKINYTTEIRESLVLNEEETIGLYRIVQELLNNAGKHSRASNLYFYIENKENNIMLQYSDDGIGFDSEKLTPTYKSIGLSGMRERIKSLGGTIEFDTQPGEGLRVRLELPITR</sequence>
<evidence type="ECO:0000259" key="11">
    <source>
        <dbReference type="PROSITE" id="PS50113"/>
    </source>
</evidence>
<comment type="caution">
    <text evidence="12">The sequence shown here is derived from an EMBL/GenBank/DDBJ whole genome shotgun (WGS) entry which is preliminary data.</text>
</comment>
<accession>A0A3S0RHZ5</accession>
<dbReference type="CDD" id="cd16917">
    <property type="entry name" value="HATPase_UhpB-NarQ-NarX-like"/>
    <property type="match status" value="1"/>
</dbReference>
<keyword evidence="4" id="KW-0547">Nucleotide-binding</keyword>
<evidence type="ECO:0000313" key="12">
    <source>
        <dbReference type="EMBL" id="RUL49893.1"/>
    </source>
</evidence>
<dbReference type="SMART" id="SM00387">
    <property type="entry name" value="HATPase_c"/>
    <property type="match status" value="1"/>
</dbReference>
<dbReference type="PROSITE" id="PS50112">
    <property type="entry name" value="PAS"/>
    <property type="match status" value="1"/>
</dbReference>